<accession>A0A3D9BS76</accession>
<keyword evidence="2" id="KW-1185">Reference proteome</keyword>
<sequence length="107" mass="12748">MNKKEEPRNKKIELRVCESEKIKYQKKAATSRLTISEYLREFLENGQVNIVEIDNGNNAEKMIYDERKELIRIGSNLNQLTRYTHQNKKLHQDIEMLIEELKSILIN</sequence>
<proteinExistence type="predicted"/>
<gene>
    <name evidence="1" type="ORF">DRF62_04295</name>
</gene>
<dbReference type="EMBL" id="QNVS01000007">
    <property type="protein sequence ID" value="REC56292.1"/>
    <property type="molecule type" value="Genomic_DNA"/>
</dbReference>
<dbReference type="RefSeq" id="WP_115949236.1">
    <property type="nucleotide sequence ID" value="NZ_QNVS01000007.1"/>
</dbReference>
<dbReference type="InterPro" id="IPR053842">
    <property type="entry name" value="NikA-like"/>
</dbReference>
<evidence type="ECO:0000313" key="1">
    <source>
        <dbReference type="EMBL" id="REC56292.1"/>
    </source>
</evidence>
<organism evidence="1 2">
    <name type="scientific">Chryseobacterium piscium</name>
    <dbReference type="NCBI Taxonomy" id="333702"/>
    <lineage>
        <taxon>Bacteria</taxon>
        <taxon>Pseudomonadati</taxon>
        <taxon>Bacteroidota</taxon>
        <taxon>Flavobacteriia</taxon>
        <taxon>Flavobacteriales</taxon>
        <taxon>Weeksellaceae</taxon>
        <taxon>Chryseobacterium group</taxon>
        <taxon>Chryseobacterium</taxon>
    </lineage>
</organism>
<protein>
    <submittedName>
        <fullName evidence="1">Uncharacterized protein</fullName>
    </submittedName>
</protein>
<dbReference type="AlphaFoldDB" id="A0A3D9BS76"/>
<comment type="caution">
    <text evidence="1">The sequence shown here is derived from an EMBL/GenBank/DDBJ whole genome shotgun (WGS) entry which is preliminary data.</text>
</comment>
<dbReference type="Pfam" id="PF21983">
    <property type="entry name" value="NikA-like"/>
    <property type="match status" value="1"/>
</dbReference>
<evidence type="ECO:0000313" key="2">
    <source>
        <dbReference type="Proteomes" id="UP000256512"/>
    </source>
</evidence>
<name>A0A3D9BS76_9FLAO</name>
<reference evidence="1 2" key="1">
    <citation type="journal article" date="2006" name="Int. J. Syst. Evol. Microbiol.">
        <title>Chryseobacterium piscium sp. nov., isolated from fish of the South Atlantic Ocean off South Africa.</title>
        <authorList>
            <person name="de Beer H."/>
            <person name="Hugo C.J."/>
            <person name="Jooste P.J."/>
            <person name="Vancanneyt M."/>
            <person name="Coenye T."/>
            <person name="Vandamme P."/>
        </authorList>
    </citation>
    <scope>NUCLEOTIDE SEQUENCE [LARGE SCALE GENOMIC DNA]</scope>
    <source>
        <strain evidence="1 2">CCUG 51923</strain>
    </source>
</reference>
<dbReference type="Proteomes" id="UP000256512">
    <property type="component" value="Unassembled WGS sequence"/>
</dbReference>